<evidence type="ECO:0000259" key="3">
    <source>
        <dbReference type="Pfam" id="PF20434"/>
    </source>
</evidence>
<name>A0AAE3M1W7_9BACT</name>
<dbReference type="InterPro" id="IPR029058">
    <property type="entry name" value="AB_hydrolase_fold"/>
</dbReference>
<dbReference type="AlphaFoldDB" id="A0AAE3M1W7"/>
<evidence type="ECO:0000313" key="5">
    <source>
        <dbReference type="Proteomes" id="UP001209229"/>
    </source>
</evidence>
<dbReference type="Pfam" id="PF20434">
    <property type="entry name" value="BD-FAE"/>
    <property type="match status" value="1"/>
</dbReference>
<dbReference type="PANTHER" id="PTHR48081:SF13">
    <property type="entry name" value="ALPHA_BETA HYDROLASE"/>
    <property type="match status" value="1"/>
</dbReference>
<dbReference type="InterPro" id="IPR050300">
    <property type="entry name" value="GDXG_lipolytic_enzyme"/>
</dbReference>
<feature type="signal peptide" evidence="2">
    <location>
        <begin position="1"/>
        <end position="22"/>
    </location>
</feature>
<evidence type="ECO:0000256" key="1">
    <source>
        <dbReference type="ARBA" id="ARBA00022801"/>
    </source>
</evidence>
<comment type="caution">
    <text evidence="4">The sequence shown here is derived from an EMBL/GenBank/DDBJ whole genome shotgun (WGS) entry which is preliminary data.</text>
</comment>
<reference evidence="4" key="1">
    <citation type="submission" date="2022-10" db="EMBL/GenBank/DDBJ databases">
        <authorList>
            <person name="Yu W.X."/>
        </authorList>
    </citation>
    <scope>NUCLEOTIDE SEQUENCE</scope>
    <source>
        <strain evidence="4">AAT</strain>
    </source>
</reference>
<feature type="chain" id="PRO_5042281872" evidence="2">
    <location>
        <begin position="23"/>
        <end position="328"/>
    </location>
</feature>
<proteinExistence type="predicted"/>
<dbReference type="Gene3D" id="3.40.50.1820">
    <property type="entry name" value="alpha/beta hydrolase"/>
    <property type="match status" value="1"/>
</dbReference>
<keyword evidence="5" id="KW-1185">Reference proteome</keyword>
<protein>
    <submittedName>
        <fullName evidence="4">Alpha/beta hydrolase</fullName>
    </submittedName>
</protein>
<dbReference type="GO" id="GO:0016787">
    <property type="term" value="F:hydrolase activity"/>
    <property type="evidence" value="ECO:0007669"/>
    <property type="project" value="UniProtKB-KW"/>
</dbReference>
<dbReference type="EMBL" id="JAPDPJ010000004">
    <property type="protein sequence ID" value="MCW3785584.1"/>
    <property type="molecule type" value="Genomic_DNA"/>
</dbReference>
<dbReference type="PANTHER" id="PTHR48081">
    <property type="entry name" value="AB HYDROLASE SUPERFAMILY PROTEIN C4A8.06C"/>
    <property type="match status" value="1"/>
</dbReference>
<keyword evidence="1 4" id="KW-0378">Hydrolase</keyword>
<evidence type="ECO:0000313" key="4">
    <source>
        <dbReference type="EMBL" id="MCW3785584.1"/>
    </source>
</evidence>
<dbReference type="Proteomes" id="UP001209229">
    <property type="component" value="Unassembled WGS sequence"/>
</dbReference>
<keyword evidence="2" id="KW-0732">Signal</keyword>
<sequence length="328" mass="36996">MINSIPKSIFIYFLFFATIVCAQTKAPAYPVDSSYTVSNQLRKYQKHYPYLIPAKDQDFKGVVGESDVIYTSLKNTKYGKRDLHLDIFRPEKEGKFPAIILVHGGGWRAGNKQLLVPMAQMIAKQGFVAVSVEYQLGLEAPYPAAVHNIKSAIRWMRANAEKYNIDADKIVISGTSAGGHLASLVGLTNGLEKFEGTMGNSDSSSEIQAIIDIDGVLNFMAPISLNKERADDSPDVQWIGGQFKDVPELWKEVSPIYWANENSVPMLFINSGYPRFHAGQDELIGMFNEWGIYNDVVKFKVRMHTFWLFHPFIDETVDYMVDFMNKVL</sequence>
<gene>
    <name evidence="4" type="ORF">OM075_03860</name>
</gene>
<organism evidence="4 5">
    <name type="scientific">Plebeiibacterium sediminum</name>
    <dbReference type="NCBI Taxonomy" id="2992112"/>
    <lineage>
        <taxon>Bacteria</taxon>
        <taxon>Pseudomonadati</taxon>
        <taxon>Bacteroidota</taxon>
        <taxon>Bacteroidia</taxon>
        <taxon>Marinilabiliales</taxon>
        <taxon>Marinilabiliaceae</taxon>
        <taxon>Plebeiibacterium</taxon>
    </lineage>
</organism>
<accession>A0AAE3M1W7</accession>
<evidence type="ECO:0000256" key="2">
    <source>
        <dbReference type="SAM" id="SignalP"/>
    </source>
</evidence>
<feature type="domain" description="BD-FAE-like" evidence="3">
    <location>
        <begin position="85"/>
        <end position="270"/>
    </location>
</feature>
<dbReference type="InterPro" id="IPR049492">
    <property type="entry name" value="BD-FAE-like_dom"/>
</dbReference>
<dbReference type="RefSeq" id="WP_301189156.1">
    <property type="nucleotide sequence ID" value="NZ_JAPDPJ010000004.1"/>
</dbReference>
<dbReference type="SUPFAM" id="SSF53474">
    <property type="entry name" value="alpha/beta-Hydrolases"/>
    <property type="match status" value="1"/>
</dbReference>